<reference evidence="9" key="1">
    <citation type="submission" date="2018-05" db="EMBL/GenBank/DDBJ databases">
        <authorList>
            <person name="Lanie J.A."/>
            <person name="Ng W.-L."/>
            <person name="Kazmierczak K.M."/>
            <person name="Andrzejewski T.M."/>
            <person name="Davidsen T.M."/>
            <person name="Wayne K.J."/>
            <person name="Tettelin H."/>
            <person name="Glass J.I."/>
            <person name="Rusch D."/>
            <person name="Podicherti R."/>
            <person name="Tsui H.-C.T."/>
            <person name="Winkler M.E."/>
        </authorList>
    </citation>
    <scope>NUCLEOTIDE SEQUENCE</scope>
</reference>
<dbReference type="Pfam" id="PF00528">
    <property type="entry name" value="BPD_transp_1"/>
    <property type="match status" value="1"/>
</dbReference>
<dbReference type="Gene3D" id="1.10.3720.10">
    <property type="entry name" value="MetI-like"/>
    <property type="match status" value="1"/>
</dbReference>
<dbReference type="GO" id="GO:0055085">
    <property type="term" value="P:transmembrane transport"/>
    <property type="evidence" value="ECO:0007669"/>
    <property type="project" value="InterPro"/>
</dbReference>
<protein>
    <recommendedName>
        <fullName evidence="8">ABC transmembrane type-1 domain-containing protein</fullName>
    </recommendedName>
</protein>
<evidence type="ECO:0000256" key="2">
    <source>
        <dbReference type="ARBA" id="ARBA00022448"/>
    </source>
</evidence>
<dbReference type="GO" id="GO:0005886">
    <property type="term" value="C:plasma membrane"/>
    <property type="evidence" value="ECO:0007669"/>
    <property type="project" value="UniProtKB-SubCell"/>
</dbReference>
<keyword evidence="2" id="KW-0813">Transport</keyword>
<evidence type="ECO:0000256" key="6">
    <source>
        <dbReference type="ARBA" id="ARBA00023136"/>
    </source>
</evidence>
<dbReference type="Pfam" id="PF12911">
    <property type="entry name" value="OppC_N"/>
    <property type="match status" value="1"/>
</dbReference>
<evidence type="ECO:0000256" key="3">
    <source>
        <dbReference type="ARBA" id="ARBA00022475"/>
    </source>
</evidence>
<evidence type="ECO:0000259" key="8">
    <source>
        <dbReference type="PROSITE" id="PS50928"/>
    </source>
</evidence>
<sequence length="200" mass="21836">MFRNFGRILSFFYRKKTLGAIGLTIILIIGMLAIFAPLFARYDPSFIFQTDNPNYKTNPSIADLAKDSNASSPIIVTQLTQPDSEHWFGTSRAGHDIYARIIYGTRTSLMVGLIASVIAVGLGIVIGGATGYYLGWLDLLVQRLIDTLQALPSLVLLLLIGQTFDASLRNVIITMGIIGLPITSRLIRSAVLAIRASTFV</sequence>
<comment type="subcellular location">
    <subcellularLocation>
        <location evidence="1">Cell membrane</location>
        <topology evidence="1">Multi-pass membrane protein</topology>
    </subcellularLocation>
</comment>
<feature type="domain" description="ABC transmembrane type-1" evidence="8">
    <location>
        <begin position="105"/>
        <end position="200"/>
    </location>
</feature>
<dbReference type="InterPro" id="IPR050366">
    <property type="entry name" value="BP-dependent_transpt_permease"/>
</dbReference>
<dbReference type="InterPro" id="IPR025966">
    <property type="entry name" value="OppC_N"/>
</dbReference>
<dbReference type="PANTHER" id="PTHR43386">
    <property type="entry name" value="OLIGOPEPTIDE TRANSPORT SYSTEM PERMEASE PROTEIN APPC"/>
    <property type="match status" value="1"/>
</dbReference>
<keyword evidence="4 7" id="KW-0812">Transmembrane</keyword>
<dbReference type="PROSITE" id="PS50928">
    <property type="entry name" value="ABC_TM1"/>
    <property type="match status" value="1"/>
</dbReference>
<dbReference type="EMBL" id="UINC01165339">
    <property type="protein sequence ID" value="SVD66678.1"/>
    <property type="molecule type" value="Genomic_DNA"/>
</dbReference>
<evidence type="ECO:0000313" key="9">
    <source>
        <dbReference type="EMBL" id="SVD66678.1"/>
    </source>
</evidence>
<name>A0A382X8K2_9ZZZZ</name>
<organism evidence="9">
    <name type="scientific">marine metagenome</name>
    <dbReference type="NCBI Taxonomy" id="408172"/>
    <lineage>
        <taxon>unclassified sequences</taxon>
        <taxon>metagenomes</taxon>
        <taxon>ecological metagenomes</taxon>
    </lineage>
</organism>
<evidence type="ECO:0000256" key="1">
    <source>
        <dbReference type="ARBA" id="ARBA00004651"/>
    </source>
</evidence>
<feature type="non-terminal residue" evidence="9">
    <location>
        <position position="200"/>
    </location>
</feature>
<dbReference type="AlphaFoldDB" id="A0A382X8K2"/>
<dbReference type="PANTHER" id="PTHR43386:SF1">
    <property type="entry name" value="D,D-DIPEPTIDE TRANSPORT SYSTEM PERMEASE PROTEIN DDPC-RELATED"/>
    <property type="match status" value="1"/>
</dbReference>
<evidence type="ECO:0000256" key="5">
    <source>
        <dbReference type="ARBA" id="ARBA00022989"/>
    </source>
</evidence>
<evidence type="ECO:0000256" key="7">
    <source>
        <dbReference type="SAM" id="Phobius"/>
    </source>
</evidence>
<dbReference type="SUPFAM" id="SSF161098">
    <property type="entry name" value="MetI-like"/>
    <property type="match status" value="1"/>
</dbReference>
<gene>
    <name evidence="9" type="ORF">METZ01_LOCUS419532</name>
</gene>
<proteinExistence type="predicted"/>
<keyword evidence="6 7" id="KW-0472">Membrane</keyword>
<evidence type="ECO:0000256" key="4">
    <source>
        <dbReference type="ARBA" id="ARBA00022692"/>
    </source>
</evidence>
<feature type="transmembrane region" description="Helical" evidence="7">
    <location>
        <begin position="20"/>
        <end position="40"/>
    </location>
</feature>
<feature type="transmembrane region" description="Helical" evidence="7">
    <location>
        <begin position="154"/>
        <end position="180"/>
    </location>
</feature>
<keyword evidence="5 7" id="KW-1133">Transmembrane helix</keyword>
<dbReference type="InterPro" id="IPR035906">
    <property type="entry name" value="MetI-like_sf"/>
</dbReference>
<dbReference type="InterPro" id="IPR000515">
    <property type="entry name" value="MetI-like"/>
</dbReference>
<keyword evidence="3" id="KW-1003">Cell membrane</keyword>
<feature type="transmembrane region" description="Helical" evidence="7">
    <location>
        <begin position="109"/>
        <end position="134"/>
    </location>
</feature>
<accession>A0A382X8K2</accession>